<keyword evidence="2" id="KW-0378">Hydrolase</keyword>
<dbReference type="SUPFAM" id="SSF56601">
    <property type="entry name" value="beta-lactamase/transpeptidase-like"/>
    <property type="match status" value="1"/>
</dbReference>
<evidence type="ECO:0000313" key="3">
    <source>
        <dbReference type="EMBL" id="SDA95505.1"/>
    </source>
</evidence>
<dbReference type="PANTHER" id="PTHR30023">
    <property type="entry name" value="D-ALANYL-D-ALANINE CARBOXYPEPTIDASE"/>
    <property type="match status" value="1"/>
</dbReference>
<dbReference type="GO" id="GO:0006508">
    <property type="term" value="P:proteolysis"/>
    <property type="evidence" value="ECO:0007669"/>
    <property type="project" value="InterPro"/>
</dbReference>
<name>A0A1G5ZLG5_9BACT</name>
<dbReference type="Proteomes" id="UP000198756">
    <property type="component" value="Unassembled WGS sequence"/>
</dbReference>
<dbReference type="Pfam" id="PF02113">
    <property type="entry name" value="Peptidase_S13"/>
    <property type="match status" value="2"/>
</dbReference>
<proteinExistence type="inferred from homology"/>
<protein>
    <submittedName>
        <fullName evidence="3">D-alanyl-D-alanine carboxypeptidase / D-alanyl-D-alanine-endopeptidase (Penicillin-binding protein 4)</fullName>
    </submittedName>
</protein>
<dbReference type="STRING" id="279824.SAMN03080617_04088"/>
<evidence type="ECO:0000256" key="2">
    <source>
        <dbReference type="ARBA" id="ARBA00022801"/>
    </source>
</evidence>
<keyword evidence="3" id="KW-0121">Carboxypeptidase</keyword>
<dbReference type="InterPro" id="IPR012338">
    <property type="entry name" value="Beta-lactam/transpept-like"/>
</dbReference>
<keyword evidence="4" id="KW-1185">Reference proteome</keyword>
<keyword evidence="3" id="KW-0645">Protease</keyword>
<dbReference type="OrthoDB" id="9802627at2"/>
<dbReference type="PANTHER" id="PTHR30023:SF0">
    <property type="entry name" value="PENICILLIN-SENSITIVE CARBOXYPEPTIDASE A"/>
    <property type="match status" value="1"/>
</dbReference>
<dbReference type="GO" id="GO:0004185">
    <property type="term" value="F:serine-type carboxypeptidase activity"/>
    <property type="evidence" value="ECO:0007669"/>
    <property type="project" value="InterPro"/>
</dbReference>
<dbReference type="RefSeq" id="WP_092734441.1">
    <property type="nucleotide sequence ID" value="NZ_FMXE01000045.1"/>
</dbReference>
<dbReference type="Gene3D" id="3.40.710.10">
    <property type="entry name" value="DD-peptidase/beta-lactamase superfamily"/>
    <property type="match status" value="2"/>
</dbReference>
<dbReference type="PRINTS" id="PR00922">
    <property type="entry name" value="DADACBPTASE3"/>
</dbReference>
<dbReference type="AlphaFoldDB" id="A0A1G5ZLG5"/>
<sequence>MISPLKLIQYKKKELRLYNSIAVLLISFFLFTNYSFAQLSRDQFVKLESALGDQSFFSGHLTGFMLYDLDSQAVLFEKNSQIRFVPASTTKLWTLFASLLILQDSTQTLRYVTSGDTIKIWGSGDPSWKYKKFKQPDIQKLLAPYSVVVFSDVNQVSPSFGYGWQWDDYYYDYSAERSSLPIYGNLVQVKKIGNRPEVFPSLFQSAIRTTTKPIKELERDFHSNTFAYNPATFLGREGFIPFLNNPDLFVRLASEATGKKWIYTPEILPQDQRVFRGAPIYPLLKEMMLESDNFLAEQLLFMVSDRLFKELDTERAIEYILKTHLTDLPDQPKWVDGSGLSRHNLFTPRSMVALFEKLYRILPESQLYDLLPTGGKTGTLKNSYQAVEPYVFAKTGTMSNNLSLVGLIKTKSGKTYCMAFMNSNYPYSASAVRKEMEKVLVMVREML</sequence>
<evidence type="ECO:0000256" key="1">
    <source>
        <dbReference type="ARBA" id="ARBA00006096"/>
    </source>
</evidence>
<accession>A0A1G5ZLG5</accession>
<dbReference type="InterPro" id="IPR000667">
    <property type="entry name" value="Peptidase_S13"/>
</dbReference>
<comment type="similarity">
    <text evidence="1">Belongs to the peptidase S13 family.</text>
</comment>
<dbReference type="EMBL" id="FMXE01000045">
    <property type="protein sequence ID" value="SDA95505.1"/>
    <property type="molecule type" value="Genomic_DNA"/>
</dbReference>
<gene>
    <name evidence="3" type="ORF">SAMN03080617_04088</name>
</gene>
<reference evidence="4" key="1">
    <citation type="submission" date="2016-10" db="EMBL/GenBank/DDBJ databases">
        <authorList>
            <person name="Varghese N."/>
            <person name="Submissions S."/>
        </authorList>
    </citation>
    <scope>NUCLEOTIDE SEQUENCE [LARGE SCALE GENOMIC DNA]</scope>
    <source>
        <strain evidence="4">DSM 22703</strain>
    </source>
</reference>
<dbReference type="GO" id="GO:0000270">
    <property type="term" value="P:peptidoglycan metabolic process"/>
    <property type="evidence" value="ECO:0007669"/>
    <property type="project" value="TreeGrafter"/>
</dbReference>
<evidence type="ECO:0000313" key="4">
    <source>
        <dbReference type="Proteomes" id="UP000198756"/>
    </source>
</evidence>
<organism evidence="3 4">
    <name type="scientific">Algoriphagus alkaliphilus</name>
    <dbReference type="NCBI Taxonomy" id="279824"/>
    <lineage>
        <taxon>Bacteria</taxon>
        <taxon>Pseudomonadati</taxon>
        <taxon>Bacteroidota</taxon>
        <taxon>Cytophagia</taxon>
        <taxon>Cytophagales</taxon>
        <taxon>Cyclobacteriaceae</taxon>
        <taxon>Algoriphagus</taxon>
    </lineage>
</organism>